<feature type="region of interest" description="Disordered" evidence="1">
    <location>
        <begin position="388"/>
        <end position="439"/>
    </location>
</feature>
<evidence type="ECO:0000256" key="1">
    <source>
        <dbReference type="SAM" id="MobiDB-lite"/>
    </source>
</evidence>
<dbReference type="Proteomes" id="UP001497392">
    <property type="component" value="Unassembled WGS sequence"/>
</dbReference>
<accession>A0ABP1FKL9</accession>
<reference evidence="2 3" key="1">
    <citation type="submission" date="2024-06" db="EMBL/GenBank/DDBJ databases">
        <authorList>
            <person name="Kraege A."/>
            <person name="Thomma B."/>
        </authorList>
    </citation>
    <scope>NUCLEOTIDE SEQUENCE [LARGE SCALE GENOMIC DNA]</scope>
</reference>
<feature type="compositionally biased region" description="Acidic residues" evidence="1">
    <location>
        <begin position="183"/>
        <end position="192"/>
    </location>
</feature>
<keyword evidence="3" id="KW-1185">Reference proteome</keyword>
<sequence>MPAEYYVRADPTLSQALLGYGSSRTILALSRCNRGLVFQTSYFQLIQEIENQASRVCVYSVSMGNPFILYNDEEKSPVASRCPYRGNREYEEALRLGHHRSRSSRAHPGSDLPLRASAGRHFSNDSRRMVETFVEVVRRGIENRDELSVTYTVPSRSDEDGEQGDRDSEDLPDDLPDLIPPVFDDDSEDEVEEEDLIQEYGLLPEPMDTSSDDPSHMSISQQVAFERQAITDNPEWALQRRRSRATAERSRASLADQSARAAHAEMLTLLRREWDRARAGSAQARAAGGAAQPENLTSVRRVAREVLAQLDSRIESLTARQRERQPAVERPRVPVPFLSEVGLAGEGTTFAAVDIPALLSNARARHASTGTDIDPFLTYEEVRERGRSLLAENAPRSSPFLSRRSMLRGNDAGQSSTQPSTSGGAADIFSRTSGAAQLL</sequence>
<feature type="region of interest" description="Disordered" evidence="1">
    <location>
        <begin position="148"/>
        <end position="192"/>
    </location>
</feature>
<protein>
    <submittedName>
        <fullName evidence="2">G265 protein</fullName>
    </submittedName>
</protein>
<feature type="region of interest" description="Disordered" evidence="1">
    <location>
        <begin position="96"/>
        <end position="120"/>
    </location>
</feature>
<proteinExistence type="predicted"/>
<organism evidence="2 3">
    <name type="scientific">Coccomyxa viridis</name>
    <dbReference type="NCBI Taxonomy" id="1274662"/>
    <lineage>
        <taxon>Eukaryota</taxon>
        <taxon>Viridiplantae</taxon>
        <taxon>Chlorophyta</taxon>
        <taxon>core chlorophytes</taxon>
        <taxon>Trebouxiophyceae</taxon>
        <taxon>Trebouxiophyceae incertae sedis</taxon>
        <taxon>Coccomyxaceae</taxon>
        <taxon>Coccomyxa</taxon>
    </lineage>
</organism>
<name>A0ABP1FKL9_9CHLO</name>
<gene>
    <name evidence="2" type="primary">g265</name>
    <name evidence="2" type="ORF">VP750_LOCUS231</name>
</gene>
<comment type="caution">
    <text evidence="2">The sequence shown here is derived from an EMBL/GenBank/DDBJ whole genome shotgun (WGS) entry which is preliminary data.</text>
</comment>
<dbReference type="EMBL" id="CAXHTA020000001">
    <property type="protein sequence ID" value="CAL5218572.1"/>
    <property type="molecule type" value="Genomic_DNA"/>
</dbReference>
<feature type="compositionally biased region" description="Basic residues" evidence="1">
    <location>
        <begin position="96"/>
        <end position="105"/>
    </location>
</feature>
<evidence type="ECO:0000313" key="2">
    <source>
        <dbReference type="EMBL" id="CAL5218572.1"/>
    </source>
</evidence>
<evidence type="ECO:0000313" key="3">
    <source>
        <dbReference type="Proteomes" id="UP001497392"/>
    </source>
</evidence>
<feature type="compositionally biased region" description="Low complexity" evidence="1">
    <location>
        <begin position="412"/>
        <end position="426"/>
    </location>
</feature>
<feature type="compositionally biased region" description="Polar residues" evidence="1">
    <location>
        <begin position="430"/>
        <end position="439"/>
    </location>
</feature>
<feature type="compositionally biased region" description="Acidic residues" evidence="1">
    <location>
        <begin position="159"/>
        <end position="176"/>
    </location>
</feature>